<evidence type="ECO:0000313" key="7">
    <source>
        <dbReference type="Proteomes" id="UP000051790"/>
    </source>
</evidence>
<dbReference type="Pfam" id="PF07288">
    <property type="entry name" value="RpoY"/>
    <property type="match status" value="1"/>
</dbReference>
<protein>
    <recommendedName>
        <fullName evidence="5">DNA-directed RNA polymerase subunit epsilon</fullName>
        <shortName evidence="5">RNAP epsilon subunit</shortName>
        <ecNumber evidence="5">2.7.7.6</ecNumber>
    </recommendedName>
    <alternativeName>
        <fullName evidence="5">RNA polymerase epsilon subunit</fullName>
    </alternativeName>
    <alternativeName>
        <fullName evidence="5">Transcriptase subunit epsilon</fullName>
    </alternativeName>
</protein>
<organism evidence="6 7">
    <name type="scientific">Lacticaseibacillus manihotivorans DSM 13343 = JCM 12514</name>
    <dbReference type="NCBI Taxonomy" id="1423769"/>
    <lineage>
        <taxon>Bacteria</taxon>
        <taxon>Bacillati</taxon>
        <taxon>Bacillota</taxon>
        <taxon>Bacilli</taxon>
        <taxon>Lactobacillales</taxon>
        <taxon>Lactobacillaceae</taxon>
        <taxon>Lacticaseibacillus</taxon>
    </lineage>
</organism>
<gene>
    <name evidence="5" type="primary">rpoY</name>
    <name evidence="6" type="ORF">FD01_GL001375</name>
</gene>
<evidence type="ECO:0000256" key="3">
    <source>
        <dbReference type="ARBA" id="ARBA00022695"/>
    </source>
</evidence>
<dbReference type="NCBIfam" id="NF010188">
    <property type="entry name" value="PRK13667.1"/>
    <property type="match status" value="1"/>
</dbReference>
<keyword evidence="1 5" id="KW-0240">DNA-directed RNA polymerase</keyword>
<dbReference type="GO" id="GO:0003677">
    <property type="term" value="F:DNA binding"/>
    <property type="evidence" value="ECO:0007669"/>
    <property type="project" value="UniProtKB-UniRule"/>
</dbReference>
<comment type="catalytic activity">
    <reaction evidence="5">
        <text>RNA(n) + a ribonucleoside 5'-triphosphate = RNA(n+1) + diphosphate</text>
        <dbReference type="Rhea" id="RHEA:21248"/>
        <dbReference type="Rhea" id="RHEA-COMP:14527"/>
        <dbReference type="Rhea" id="RHEA-COMP:17342"/>
        <dbReference type="ChEBI" id="CHEBI:33019"/>
        <dbReference type="ChEBI" id="CHEBI:61557"/>
        <dbReference type="ChEBI" id="CHEBI:140395"/>
        <dbReference type="EC" id="2.7.7.6"/>
    </reaction>
</comment>
<dbReference type="GO" id="GO:0000428">
    <property type="term" value="C:DNA-directed RNA polymerase complex"/>
    <property type="evidence" value="ECO:0007669"/>
    <property type="project" value="UniProtKB-KW"/>
</dbReference>
<keyword evidence="3 5" id="KW-0548">Nucleotidyltransferase</keyword>
<comment type="similarity">
    <text evidence="5">Belongs to the RNA polymerase subunit epsilon family.</text>
</comment>
<name>A0A0R1RGE4_9LACO</name>
<reference evidence="6 7" key="1">
    <citation type="journal article" date="2015" name="Genome Announc.">
        <title>Expanding the biotechnology potential of lactobacilli through comparative genomics of 213 strains and associated genera.</title>
        <authorList>
            <person name="Sun Z."/>
            <person name="Harris H.M."/>
            <person name="McCann A."/>
            <person name="Guo C."/>
            <person name="Argimon S."/>
            <person name="Zhang W."/>
            <person name="Yang X."/>
            <person name="Jeffery I.B."/>
            <person name="Cooney J.C."/>
            <person name="Kagawa T.F."/>
            <person name="Liu W."/>
            <person name="Song Y."/>
            <person name="Salvetti E."/>
            <person name="Wrobel A."/>
            <person name="Rasinkangas P."/>
            <person name="Parkhill J."/>
            <person name="Rea M.C."/>
            <person name="O'Sullivan O."/>
            <person name="Ritari J."/>
            <person name="Douillard F.P."/>
            <person name="Paul Ross R."/>
            <person name="Yang R."/>
            <person name="Briner A.E."/>
            <person name="Felis G.E."/>
            <person name="de Vos W.M."/>
            <person name="Barrangou R."/>
            <person name="Klaenhammer T.R."/>
            <person name="Caufield P.W."/>
            <person name="Cui Y."/>
            <person name="Zhang H."/>
            <person name="O'Toole P.W."/>
        </authorList>
    </citation>
    <scope>NUCLEOTIDE SEQUENCE [LARGE SCALE GENOMIC DNA]</scope>
    <source>
        <strain evidence="6 7">DSM 13343</strain>
    </source>
</reference>
<keyword evidence="7" id="KW-1185">Reference proteome</keyword>
<keyword evidence="2 5" id="KW-0808">Transferase</keyword>
<dbReference type="EC" id="2.7.7.6" evidence="5"/>
<dbReference type="InterPro" id="IPR009907">
    <property type="entry name" value="RpoY"/>
</dbReference>
<dbReference type="OrthoDB" id="2147503at2"/>
<evidence type="ECO:0000256" key="2">
    <source>
        <dbReference type="ARBA" id="ARBA00022679"/>
    </source>
</evidence>
<evidence type="ECO:0000256" key="4">
    <source>
        <dbReference type="ARBA" id="ARBA00023163"/>
    </source>
</evidence>
<dbReference type="GO" id="GO:0003899">
    <property type="term" value="F:DNA-directed RNA polymerase activity"/>
    <property type="evidence" value="ECO:0007669"/>
    <property type="project" value="UniProtKB-UniRule"/>
</dbReference>
<comment type="subunit">
    <text evidence="5">RNAP is composed of a core of 2 alpha, a beta and a beta' subunit. The core is associated with a delta subunit, and at least one of epsilon or omega. When a sigma factor is associated with the core the holoenzyme is formed, which can initiate transcription.</text>
</comment>
<proteinExistence type="inferred from homology"/>
<dbReference type="GO" id="GO:0006351">
    <property type="term" value="P:DNA-templated transcription"/>
    <property type="evidence" value="ECO:0007669"/>
    <property type="project" value="UniProtKB-UniRule"/>
</dbReference>
<evidence type="ECO:0000313" key="6">
    <source>
        <dbReference type="EMBL" id="KRL53269.1"/>
    </source>
</evidence>
<accession>A0A0R1RGE4</accession>
<dbReference type="PATRIC" id="fig|1423769.4.peg.1476"/>
<evidence type="ECO:0000256" key="1">
    <source>
        <dbReference type="ARBA" id="ARBA00022478"/>
    </source>
</evidence>
<dbReference type="HAMAP" id="MF_01553">
    <property type="entry name" value="RNApol_bact_RpoY"/>
    <property type="match status" value="1"/>
</dbReference>
<comment type="function">
    <text evidence="5">A non-essential component of RNA polymerase (RNAP).</text>
</comment>
<sequence>MIYKVLYQKDKVVNPRRETTQTLYIDADSAVAARSLVEENTPYNIEYVQELSGKFLEFEQKEPDFKLTEF</sequence>
<keyword evidence="4 5" id="KW-0804">Transcription</keyword>
<dbReference type="Gene3D" id="3.10.20.730">
    <property type="entry name" value="RNAP, epsilon subunit-like"/>
    <property type="match status" value="1"/>
</dbReference>
<evidence type="ECO:0000256" key="5">
    <source>
        <dbReference type="HAMAP-Rule" id="MF_01553"/>
    </source>
</evidence>
<dbReference type="Proteomes" id="UP000051790">
    <property type="component" value="Unassembled WGS sequence"/>
</dbReference>
<dbReference type="EMBL" id="AZEU01000018">
    <property type="protein sequence ID" value="KRL53269.1"/>
    <property type="molecule type" value="Genomic_DNA"/>
</dbReference>
<dbReference type="AlphaFoldDB" id="A0A0R1RGE4"/>
<dbReference type="RefSeq" id="WP_056962343.1">
    <property type="nucleotide sequence ID" value="NZ_AZEU01000018.1"/>
</dbReference>
<comment type="caution">
    <text evidence="6">The sequence shown here is derived from an EMBL/GenBank/DDBJ whole genome shotgun (WGS) entry which is preliminary data.</text>
</comment>